<accession>A0A916J7Q1</accession>
<organism evidence="1 2">
    <name type="scientific">Georgfuchsia toluolica</name>
    <dbReference type="NCBI Taxonomy" id="424218"/>
    <lineage>
        <taxon>Bacteria</taxon>
        <taxon>Pseudomonadati</taxon>
        <taxon>Pseudomonadota</taxon>
        <taxon>Betaproteobacteria</taxon>
        <taxon>Nitrosomonadales</taxon>
        <taxon>Sterolibacteriaceae</taxon>
        <taxon>Georgfuchsia</taxon>
    </lineage>
</organism>
<dbReference type="GO" id="GO:0009297">
    <property type="term" value="P:pilus assembly"/>
    <property type="evidence" value="ECO:0007669"/>
    <property type="project" value="InterPro"/>
</dbReference>
<evidence type="ECO:0000313" key="1">
    <source>
        <dbReference type="EMBL" id="CAG4884715.1"/>
    </source>
</evidence>
<dbReference type="GO" id="GO:0009279">
    <property type="term" value="C:cell outer membrane"/>
    <property type="evidence" value="ECO:0007669"/>
    <property type="project" value="TreeGrafter"/>
</dbReference>
<evidence type="ECO:0000313" key="2">
    <source>
        <dbReference type="Proteomes" id="UP000742786"/>
    </source>
</evidence>
<dbReference type="EMBL" id="CAJQUM010000001">
    <property type="protein sequence ID" value="CAG4884715.1"/>
    <property type="molecule type" value="Genomic_DNA"/>
</dbReference>
<protein>
    <submittedName>
        <fullName evidence="1">Sigma-fimbriae usher protein</fullName>
    </submittedName>
</protein>
<dbReference type="Pfam" id="PF00577">
    <property type="entry name" value="Usher"/>
    <property type="match status" value="1"/>
</dbReference>
<dbReference type="InterPro" id="IPR042186">
    <property type="entry name" value="FimD_plug_dom"/>
</dbReference>
<dbReference type="PANTHER" id="PTHR30451:SF5">
    <property type="entry name" value="SLR0019 PROTEIN"/>
    <property type="match status" value="1"/>
</dbReference>
<name>A0A916J7Q1_9PROT</name>
<dbReference type="Gene3D" id="2.60.40.3110">
    <property type="match status" value="1"/>
</dbReference>
<dbReference type="PANTHER" id="PTHR30451">
    <property type="entry name" value="OUTER MEMBRANE USHER PROTEIN"/>
    <property type="match status" value="1"/>
</dbReference>
<dbReference type="AlphaFoldDB" id="A0A916J7Q1"/>
<dbReference type="Proteomes" id="UP000742786">
    <property type="component" value="Unassembled WGS sequence"/>
</dbReference>
<reference evidence="1" key="1">
    <citation type="submission" date="2021-04" db="EMBL/GenBank/DDBJ databases">
        <authorList>
            <person name="Hornung B."/>
        </authorList>
    </citation>
    <scope>NUCLEOTIDE SEQUENCE</scope>
    <source>
        <strain evidence="1">G5G6</strain>
    </source>
</reference>
<comment type="caution">
    <text evidence="1">The sequence shown here is derived from an EMBL/GenBank/DDBJ whole genome shotgun (WGS) entry which is preliminary data.</text>
</comment>
<proteinExistence type="predicted"/>
<dbReference type="InterPro" id="IPR000015">
    <property type="entry name" value="Fimb_usher"/>
</dbReference>
<sequence length="839" mass="90200">MAYALSFAVRAGAAAAGEFAPVSRGDNPGPVLMLSRELGSAATDPQRVSPHDSDVGVSLTPSLTLGAGAGAQSHAQLPAADQLLIAEISLNGVPKGEFTVMALAGGDFLVGESDLKAMGVQPPYGVPIALEGEAHYSLRALKASELRFDEAKLALFVTLPPERLPKTAVDLQPGRPTRVVEPRDNSSFFNYRLLYSGDDAGGAKSLALATEVGVRVGDSLLRSESAHVRGGTGPGQDIRYGSSLIHDDRRSMNRWILGDFSTASGDLGNVLNLGGISFSKTYQIDPYFIRQPMAAFTGNIASVAQADIYLDGMRISTQTLQPGQFALRNLNYFGGQREVEVVIRDAFGREQRLVNPFYFTDVNLREGLHEYSYNVGFQRKNLGVASNDYGKAALSAFHRYGVSDSLTLGGRGEAEPGRFNLGPTAALRSDRWGVLSGSVAAGRSPSGSGSAEVAQYAYQARQFNGRIELRHYSAQYETVGQAIITARPKTEQTVSASYGFVSIGSLSVDWHQLRQYQGDDQRSVSLGYSRNLFGTLSLLASISRVAGTSSLPPTTNVFFGLTYSPKKDFITNFFHNSSAGNSSDVLQFGNNTPVGEGFGYRVVSERTDADLGSTYSLVPSLQYNGQYGEYTAALNSTRSSGGSSQETYQLGIGGGIAYVGGALAFSRPITDSFGIVKVGGLEGVRVYQSAQEIGRTNAAGTLFLPNLGSYVANHVAIDDRDIPIDYVIADKEQNISPPLRSGSLIRFDVTRIQAIIGRLSLREAGVVKPVEYIDLLVTADGKEMHFPTGRAGEFYIENLKPGRYFARFVFGQRQCAFELTVPESQQMLVDLGELHVCQF</sequence>
<keyword evidence="2" id="KW-1185">Reference proteome</keyword>
<dbReference type="Gene3D" id="2.60.40.2610">
    <property type="entry name" value="Outer membrane usher protein FimD, plug domain"/>
    <property type="match status" value="1"/>
</dbReference>
<gene>
    <name evidence="1" type="ORF">GTOL_12598</name>
</gene>
<dbReference type="GO" id="GO:0015473">
    <property type="term" value="F:fimbrial usher porin activity"/>
    <property type="evidence" value="ECO:0007669"/>
    <property type="project" value="InterPro"/>
</dbReference>